<organism evidence="1 2">
    <name type="scientific">Setaria italica</name>
    <name type="common">Foxtail millet</name>
    <name type="synonym">Panicum italicum</name>
    <dbReference type="NCBI Taxonomy" id="4555"/>
    <lineage>
        <taxon>Eukaryota</taxon>
        <taxon>Viridiplantae</taxon>
        <taxon>Streptophyta</taxon>
        <taxon>Embryophyta</taxon>
        <taxon>Tracheophyta</taxon>
        <taxon>Spermatophyta</taxon>
        <taxon>Magnoliopsida</taxon>
        <taxon>Liliopsida</taxon>
        <taxon>Poales</taxon>
        <taxon>Poaceae</taxon>
        <taxon>PACMAD clade</taxon>
        <taxon>Panicoideae</taxon>
        <taxon>Panicodae</taxon>
        <taxon>Paniceae</taxon>
        <taxon>Cenchrinae</taxon>
        <taxon>Setaria</taxon>
    </lineage>
</organism>
<dbReference type="Gramene" id="KQL25339">
    <property type="protein sequence ID" value="KQL25339"/>
    <property type="gene ID" value="SETIT_031764mg"/>
</dbReference>
<evidence type="ECO:0000313" key="1">
    <source>
        <dbReference type="EnsemblPlants" id="KQL25339"/>
    </source>
</evidence>
<evidence type="ECO:0000313" key="2">
    <source>
        <dbReference type="Proteomes" id="UP000004995"/>
    </source>
</evidence>
<dbReference type="EnsemblPlants" id="KQL25339">
    <property type="protein sequence ID" value="KQL25339"/>
    <property type="gene ID" value="SETIT_031764mg"/>
</dbReference>
<keyword evidence="2" id="KW-1185">Reference proteome</keyword>
<dbReference type="EMBL" id="AGNK02001194">
    <property type="status" value="NOT_ANNOTATED_CDS"/>
    <property type="molecule type" value="Genomic_DNA"/>
</dbReference>
<dbReference type="HOGENOM" id="CLU_2798765_0_0_1"/>
<protein>
    <submittedName>
        <fullName evidence="1">Uncharacterized protein</fullName>
    </submittedName>
</protein>
<name>K3ZYT2_SETIT</name>
<dbReference type="Proteomes" id="UP000004995">
    <property type="component" value="Unassembled WGS sequence"/>
</dbReference>
<sequence>MTRLPLRSCFKRSMIKSSPMCLMLSYQLNGRSKECSETKQEKGSDQRKGDLIELEACHSVIMNELAGR</sequence>
<dbReference type="AlphaFoldDB" id="K3ZYT2"/>
<dbReference type="InParanoid" id="K3ZYT2"/>
<reference evidence="1" key="2">
    <citation type="submission" date="2018-08" db="UniProtKB">
        <authorList>
            <consortium name="EnsemblPlants"/>
        </authorList>
    </citation>
    <scope>IDENTIFICATION</scope>
    <source>
        <strain evidence="1">Yugu1</strain>
    </source>
</reference>
<accession>K3ZYT2</accession>
<proteinExistence type="predicted"/>
<reference evidence="2" key="1">
    <citation type="journal article" date="2012" name="Nat. Biotechnol.">
        <title>Reference genome sequence of the model plant Setaria.</title>
        <authorList>
            <person name="Bennetzen J.L."/>
            <person name="Schmutz J."/>
            <person name="Wang H."/>
            <person name="Percifield R."/>
            <person name="Hawkins J."/>
            <person name="Pontaroli A.C."/>
            <person name="Estep M."/>
            <person name="Feng L."/>
            <person name="Vaughn J.N."/>
            <person name="Grimwood J."/>
            <person name="Jenkins J."/>
            <person name="Barry K."/>
            <person name="Lindquist E."/>
            <person name="Hellsten U."/>
            <person name="Deshpande S."/>
            <person name="Wang X."/>
            <person name="Wu X."/>
            <person name="Mitros T."/>
            <person name="Triplett J."/>
            <person name="Yang X."/>
            <person name="Ye C.Y."/>
            <person name="Mauro-Herrera M."/>
            <person name="Wang L."/>
            <person name="Li P."/>
            <person name="Sharma M."/>
            <person name="Sharma R."/>
            <person name="Ronald P.C."/>
            <person name="Panaud O."/>
            <person name="Kellogg E.A."/>
            <person name="Brutnell T.P."/>
            <person name="Doust A.N."/>
            <person name="Tuskan G.A."/>
            <person name="Rokhsar D."/>
            <person name="Devos K.M."/>
        </authorList>
    </citation>
    <scope>NUCLEOTIDE SEQUENCE [LARGE SCALE GENOMIC DNA]</scope>
    <source>
        <strain evidence="2">cv. Yugu1</strain>
    </source>
</reference>